<feature type="transmembrane region" description="Helical" evidence="7">
    <location>
        <begin position="20"/>
        <end position="39"/>
    </location>
</feature>
<evidence type="ECO:0000256" key="6">
    <source>
        <dbReference type="ARBA" id="ARBA00023136"/>
    </source>
</evidence>
<keyword evidence="9" id="KW-1185">Reference proteome</keyword>
<name>A0ABV6C999_9ACTN</name>
<gene>
    <name evidence="8" type="ORF">ACFFRE_11795</name>
</gene>
<dbReference type="Pfam" id="PF01313">
    <property type="entry name" value="Bac_export_3"/>
    <property type="match status" value="1"/>
</dbReference>
<dbReference type="PIRSF" id="PIRSF004669">
    <property type="entry name" value="FliQ"/>
    <property type="match status" value="1"/>
</dbReference>
<keyword evidence="6 7" id="KW-0472">Membrane</keyword>
<evidence type="ECO:0000256" key="1">
    <source>
        <dbReference type="ARBA" id="ARBA00004651"/>
    </source>
</evidence>
<keyword evidence="8" id="KW-0969">Cilium</keyword>
<evidence type="ECO:0000256" key="7">
    <source>
        <dbReference type="SAM" id="Phobius"/>
    </source>
</evidence>
<sequence>MTDVEVTHLGMEALLMAAKLAAPVLLASLTVGLAVSLFQSITQLQEMSLTFVPKLAAISLVLLVAGHWMLNQFVGYVDHLFAHAAVLAGG</sequence>
<organism evidence="8 9">
    <name type="scientific">Aciditerrimonas ferrireducens</name>
    <dbReference type="NCBI Taxonomy" id="667306"/>
    <lineage>
        <taxon>Bacteria</taxon>
        <taxon>Bacillati</taxon>
        <taxon>Actinomycetota</taxon>
        <taxon>Acidimicrobiia</taxon>
        <taxon>Acidimicrobiales</taxon>
        <taxon>Acidimicrobiaceae</taxon>
        <taxon>Aciditerrimonas</taxon>
    </lineage>
</organism>
<evidence type="ECO:0000256" key="4">
    <source>
        <dbReference type="ARBA" id="ARBA00022692"/>
    </source>
</evidence>
<comment type="caution">
    <text evidence="8">The sequence shown here is derived from an EMBL/GenBank/DDBJ whole genome shotgun (WGS) entry which is preliminary data.</text>
</comment>
<dbReference type="Proteomes" id="UP001589788">
    <property type="component" value="Unassembled WGS sequence"/>
</dbReference>
<comment type="subcellular location">
    <subcellularLocation>
        <location evidence="1">Cell membrane</location>
        <topology evidence="1">Multi-pass membrane protein</topology>
    </subcellularLocation>
</comment>
<dbReference type="EMBL" id="JBHLYQ010000160">
    <property type="protein sequence ID" value="MFC0082812.1"/>
    <property type="molecule type" value="Genomic_DNA"/>
</dbReference>
<evidence type="ECO:0000256" key="5">
    <source>
        <dbReference type="ARBA" id="ARBA00022989"/>
    </source>
</evidence>
<keyword evidence="5 7" id="KW-1133">Transmembrane helix</keyword>
<dbReference type="RefSeq" id="WP_377790465.1">
    <property type="nucleotide sequence ID" value="NZ_JBHLYQ010000160.1"/>
</dbReference>
<keyword evidence="8" id="KW-0966">Cell projection</keyword>
<evidence type="ECO:0000313" key="9">
    <source>
        <dbReference type="Proteomes" id="UP001589788"/>
    </source>
</evidence>
<keyword evidence="4 7" id="KW-0812">Transmembrane</keyword>
<keyword evidence="3" id="KW-1003">Cell membrane</keyword>
<dbReference type="PANTHER" id="PTHR34040:SF2">
    <property type="entry name" value="FLAGELLAR BIOSYNTHETIC PROTEIN FLIQ"/>
    <property type="match status" value="1"/>
</dbReference>
<dbReference type="PANTHER" id="PTHR34040">
    <property type="entry name" value="FLAGELLAR BIOSYNTHETIC PROTEIN FLIQ"/>
    <property type="match status" value="1"/>
</dbReference>
<proteinExistence type="inferred from homology"/>
<dbReference type="InterPro" id="IPR002191">
    <property type="entry name" value="Bac_export_3"/>
</dbReference>
<accession>A0ABV6C999</accession>
<keyword evidence="8" id="KW-0282">Flagellum</keyword>
<feature type="transmembrane region" description="Helical" evidence="7">
    <location>
        <begin position="51"/>
        <end position="70"/>
    </location>
</feature>
<evidence type="ECO:0000313" key="8">
    <source>
        <dbReference type="EMBL" id="MFC0082812.1"/>
    </source>
</evidence>
<protein>
    <submittedName>
        <fullName evidence="8">Flagellar biosynthetic protein FliQ</fullName>
    </submittedName>
</protein>
<dbReference type="PRINTS" id="PR00952">
    <property type="entry name" value="TYPE3IMQPROT"/>
</dbReference>
<evidence type="ECO:0000256" key="2">
    <source>
        <dbReference type="ARBA" id="ARBA00006156"/>
    </source>
</evidence>
<reference evidence="8 9" key="1">
    <citation type="submission" date="2024-09" db="EMBL/GenBank/DDBJ databases">
        <authorList>
            <person name="Sun Q."/>
            <person name="Mori K."/>
        </authorList>
    </citation>
    <scope>NUCLEOTIDE SEQUENCE [LARGE SCALE GENOMIC DNA]</scope>
    <source>
        <strain evidence="8 9">JCM 15389</strain>
    </source>
</reference>
<comment type="similarity">
    <text evidence="2">Belongs to the FliQ/MopD/SpaQ family.</text>
</comment>
<evidence type="ECO:0000256" key="3">
    <source>
        <dbReference type="ARBA" id="ARBA00022475"/>
    </source>
</evidence>